<feature type="domain" description="AAA ATPase AAA+ lid" evidence="7">
    <location>
        <begin position="82"/>
        <end position="116"/>
    </location>
</feature>
<dbReference type="InterPro" id="IPR050304">
    <property type="entry name" value="MT-severing_AAA_ATPase"/>
</dbReference>
<evidence type="ECO:0000259" key="6">
    <source>
        <dbReference type="Pfam" id="PF09336"/>
    </source>
</evidence>
<dbReference type="InterPro" id="IPR041569">
    <property type="entry name" value="AAA_lid_3"/>
</dbReference>
<evidence type="ECO:0000259" key="7">
    <source>
        <dbReference type="Pfam" id="PF17862"/>
    </source>
</evidence>
<dbReference type="PANTHER" id="PTHR23074">
    <property type="entry name" value="AAA DOMAIN-CONTAINING"/>
    <property type="match status" value="1"/>
</dbReference>
<keyword evidence="2 4" id="KW-0547">Nucleotide-binding</keyword>
<evidence type="ECO:0000256" key="3">
    <source>
        <dbReference type="ARBA" id="ARBA00022840"/>
    </source>
</evidence>
<dbReference type="InterPro" id="IPR003960">
    <property type="entry name" value="ATPase_AAA_CS"/>
</dbReference>
<dbReference type="Gene3D" id="1.10.8.60">
    <property type="match status" value="1"/>
</dbReference>
<sequence length="180" mass="20297">MDGVGTDRGERVLLIGATNRPDELDEAARRRMEKRLYIPLPDFNGRRFLIHRLLQLLEASTGEASGEEVAQTQRRVHHLTEEELDQLAAKTEGYSGADLKLLCKDAAMGPLRELGKGSLSVVKASDLRPIVMKDFLKALRRLKPSVGQSEVIRYEDWNKQFGSFSALDGEDEDEEEDEKE</sequence>
<dbReference type="Pfam" id="PF17862">
    <property type="entry name" value="AAA_lid_3"/>
    <property type="match status" value="1"/>
</dbReference>
<gene>
    <name evidence="8" type="ORF">ADEAN_000945300</name>
</gene>
<evidence type="ECO:0000256" key="2">
    <source>
        <dbReference type="ARBA" id="ARBA00022741"/>
    </source>
</evidence>
<dbReference type="FunFam" id="1.10.8.60:FF:000022">
    <property type="entry name" value="Fidgetin like 1"/>
    <property type="match status" value="1"/>
</dbReference>
<dbReference type="PANTHER" id="PTHR23074:SF17">
    <property type="entry name" value="FIDGETIN-LIKE PROTEIN 1"/>
    <property type="match status" value="1"/>
</dbReference>
<dbReference type="GO" id="GO:0016887">
    <property type="term" value="F:ATP hydrolysis activity"/>
    <property type="evidence" value="ECO:0007669"/>
    <property type="project" value="InterPro"/>
</dbReference>
<dbReference type="VEuPathDB" id="TriTrypDB:ADEAN_000945300"/>
<dbReference type="InterPro" id="IPR003959">
    <property type="entry name" value="ATPase_AAA_core"/>
</dbReference>
<dbReference type="GO" id="GO:0005524">
    <property type="term" value="F:ATP binding"/>
    <property type="evidence" value="ECO:0007669"/>
    <property type="project" value="UniProtKB-KW"/>
</dbReference>
<evidence type="ECO:0000313" key="8">
    <source>
        <dbReference type="EMBL" id="CAD2221914.1"/>
    </source>
</evidence>
<evidence type="ECO:0000313" key="9">
    <source>
        <dbReference type="Proteomes" id="UP000515908"/>
    </source>
</evidence>
<dbReference type="AlphaFoldDB" id="A0A7G2CSF2"/>
<feature type="domain" description="ATPase AAA-type core" evidence="5">
    <location>
        <begin position="7"/>
        <end position="40"/>
    </location>
</feature>
<dbReference type="SUPFAM" id="SSF52540">
    <property type="entry name" value="P-loop containing nucleoside triphosphate hydrolases"/>
    <property type="match status" value="1"/>
</dbReference>
<proteinExistence type="inferred from homology"/>
<dbReference type="EMBL" id="LR877167">
    <property type="protein sequence ID" value="CAD2221914.1"/>
    <property type="molecule type" value="Genomic_DNA"/>
</dbReference>
<dbReference type="InterPro" id="IPR027417">
    <property type="entry name" value="P-loop_NTPase"/>
</dbReference>
<feature type="domain" description="Spastin/Vps4 C-terminal" evidence="6">
    <location>
        <begin position="128"/>
        <end position="162"/>
    </location>
</feature>
<evidence type="ECO:0000256" key="4">
    <source>
        <dbReference type="RuleBase" id="RU003651"/>
    </source>
</evidence>
<keyword evidence="3 4" id="KW-0067">ATP-binding</keyword>
<reference evidence="8 9" key="1">
    <citation type="submission" date="2020-08" db="EMBL/GenBank/DDBJ databases">
        <authorList>
            <person name="Newling K."/>
            <person name="Davey J."/>
            <person name="Forrester S."/>
        </authorList>
    </citation>
    <scope>NUCLEOTIDE SEQUENCE [LARGE SCALE GENOMIC DNA]</scope>
    <source>
        <strain evidence="9">Crithidia deanei Carvalho (ATCC PRA-265)</strain>
    </source>
</reference>
<name>A0A7G2CSF2_9TRYP</name>
<protein>
    <submittedName>
        <fullName evidence="8">ATPase family associated with various cellular activities (AAA)/AAA+ lid domain/Vps4 C terminal oligomerisation domain containing protein, putative</fullName>
    </submittedName>
</protein>
<dbReference type="InterPro" id="IPR015415">
    <property type="entry name" value="Spast_Vps4_C"/>
</dbReference>
<organism evidence="8 9">
    <name type="scientific">Angomonas deanei</name>
    <dbReference type="NCBI Taxonomy" id="59799"/>
    <lineage>
        <taxon>Eukaryota</taxon>
        <taxon>Discoba</taxon>
        <taxon>Euglenozoa</taxon>
        <taxon>Kinetoplastea</taxon>
        <taxon>Metakinetoplastina</taxon>
        <taxon>Trypanosomatida</taxon>
        <taxon>Trypanosomatidae</taxon>
        <taxon>Strigomonadinae</taxon>
        <taxon>Angomonas</taxon>
    </lineage>
</organism>
<dbReference type="Pfam" id="PF00004">
    <property type="entry name" value="AAA"/>
    <property type="match status" value="1"/>
</dbReference>
<accession>A0A7G2CSF2</accession>
<dbReference type="Gene3D" id="3.40.50.300">
    <property type="entry name" value="P-loop containing nucleotide triphosphate hydrolases"/>
    <property type="match status" value="1"/>
</dbReference>
<dbReference type="PROSITE" id="PS00674">
    <property type="entry name" value="AAA"/>
    <property type="match status" value="1"/>
</dbReference>
<comment type="similarity">
    <text evidence="1 4">Belongs to the AAA ATPase family.</text>
</comment>
<evidence type="ECO:0000259" key="5">
    <source>
        <dbReference type="Pfam" id="PF00004"/>
    </source>
</evidence>
<keyword evidence="9" id="KW-1185">Reference proteome</keyword>
<dbReference type="Pfam" id="PF09336">
    <property type="entry name" value="Vps4_C"/>
    <property type="match status" value="1"/>
</dbReference>
<evidence type="ECO:0000256" key="1">
    <source>
        <dbReference type="ARBA" id="ARBA00006914"/>
    </source>
</evidence>
<dbReference type="Proteomes" id="UP000515908">
    <property type="component" value="Chromosome 23"/>
</dbReference>